<keyword evidence="4 8" id="KW-0808">Transferase</keyword>
<dbReference type="InterPro" id="IPR001451">
    <property type="entry name" value="Hexapep"/>
</dbReference>
<evidence type="ECO:0000313" key="8">
    <source>
        <dbReference type="EMBL" id="MDM7859685.1"/>
    </source>
</evidence>
<comment type="caution">
    <text evidence="8">The sequence shown here is derived from an EMBL/GenBank/DDBJ whole genome shotgun (WGS) entry which is preliminary data.</text>
</comment>
<dbReference type="CDD" id="cd03354">
    <property type="entry name" value="LbH_SAT"/>
    <property type="match status" value="1"/>
</dbReference>
<dbReference type="SUPFAM" id="SSF51161">
    <property type="entry name" value="Trimeric LpxA-like enzymes"/>
    <property type="match status" value="1"/>
</dbReference>
<dbReference type="NCBIfam" id="TIGR01172">
    <property type="entry name" value="cysE"/>
    <property type="match status" value="1"/>
</dbReference>
<evidence type="ECO:0000256" key="2">
    <source>
        <dbReference type="ARBA" id="ARBA00013266"/>
    </source>
</evidence>
<evidence type="ECO:0000256" key="4">
    <source>
        <dbReference type="ARBA" id="ARBA00022679"/>
    </source>
</evidence>
<dbReference type="Proteomes" id="UP001234343">
    <property type="component" value="Unassembled WGS sequence"/>
</dbReference>
<evidence type="ECO:0000256" key="7">
    <source>
        <dbReference type="SAM" id="MobiDB-lite"/>
    </source>
</evidence>
<keyword evidence="5 8" id="KW-0012">Acyltransferase</keyword>
<dbReference type="EC" id="2.3.1.30" evidence="2"/>
<reference evidence="8 9" key="1">
    <citation type="submission" date="2023-06" db="EMBL/GenBank/DDBJ databases">
        <title>Alteromonas sp. ASW11-36 isolated from intertidal sand.</title>
        <authorList>
            <person name="Li Y."/>
        </authorList>
    </citation>
    <scope>NUCLEOTIDE SEQUENCE [LARGE SCALE GENOMIC DNA]</scope>
    <source>
        <strain evidence="8 9">ASW11-36</strain>
    </source>
</reference>
<dbReference type="InterPro" id="IPR011004">
    <property type="entry name" value="Trimer_LpxA-like_sf"/>
</dbReference>
<name>A0ABT7SU53_9ALTE</name>
<dbReference type="RefSeq" id="WP_289363769.1">
    <property type="nucleotide sequence ID" value="NZ_JAUCBP010000002.1"/>
</dbReference>
<dbReference type="InterPro" id="IPR053376">
    <property type="entry name" value="Serine_acetyltransferase"/>
</dbReference>
<evidence type="ECO:0000256" key="5">
    <source>
        <dbReference type="ARBA" id="ARBA00023315"/>
    </source>
</evidence>
<keyword evidence="3" id="KW-0028">Amino-acid biosynthesis</keyword>
<protein>
    <recommendedName>
        <fullName evidence="2">serine O-acetyltransferase</fullName>
        <ecNumber evidence="2">2.3.1.30</ecNumber>
    </recommendedName>
</protein>
<dbReference type="InterPro" id="IPR045304">
    <property type="entry name" value="LbH_SAT"/>
</dbReference>
<dbReference type="Pfam" id="PF00132">
    <property type="entry name" value="Hexapep"/>
    <property type="match status" value="1"/>
</dbReference>
<sequence>MFARIKEDIASVFHRDPAARTTFEVLSNYPGLHAIWFHRLSHKLWRRNWKWLARSVSTFSRWLTGIEIHPGAKLGRRFFIDHGMGVVIGETAEIGDDVTIYHGVTLGGTTWKAGKRHPTLKDNVVIGAGAKVLGPIVLHEGAKVGSNSVVVKDVPAGATAVGIPGRIIQAPQANAESQAANQQRRSQIAQKFGFDAYAVSADNPDPVANAMGVMLEHVHIMDKKVEEMCTAIQAMGGNVCTKSLHSLTVEDFADTGLKPKVKDSKDSPDDAFDPKI</sequence>
<comment type="similarity">
    <text evidence="1">Belongs to the transferase hexapeptide repeat family.</text>
</comment>
<proteinExistence type="inferred from homology"/>
<evidence type="ECO:0000313" key="9">
    <source>
        <dbReference type="Proteomes" id="UP001234343"/>
    </source>
</evidence>
<feature type="compositionally biased region" description="Basic and acidic residues" evidence="7">
    <location>
        <begin position="260"/>
        <end position="276"/>
    </location>
</feature>
<accession>A0ABT7SU53</accession>
<dbReference type="NCBIfam" id="NF041874">
    <property type="entry name" value="EPS_EpsC"/>
    <property type="match status" value="1"/>
</dbReference>
<dbReference type="PANTHER" id="PTHR42811">
    <property type="entry name" value="SERINE ACETYLTRANSFERASE"/>
    <property type="match status" value="1"/>
</dbReference>
<comment type="catalytic activity">
    <reaction evidence="6">
        <text>L-serine + acetyl-CoA = O-acetyl-L-serine + CoA</text>
        <dbReference type="Rhea" id="RHEA:24560"/>
        <dbReference type="ChEBI" id="CHEBI:33384"/>
        <dbReference type="ChEBI" id="CHEBI:57287"/>
        <dbReference type="ChEBI" id="CHEBI:57288"/>
        <dbReference type="ChEBI" id="CHEBI:58340"/>
        <dbReference type="EC" id="2.3.1.30"/>
    </reaction>
</comment>
<dbReference type="Gene3D" id="2.160.10.10">
    <property type="entry name" value="Hexapeptide repeat proteins"/>
    <property type="match status" value="1"/>
</dbReference>
<evidence type="ECO:0000256" key="6">
    <source>
        <dbReference type="ARBA" id="ARBA00049486"/>
    </source>
</evidence>
<keyword evidence="9" id="KW-1185">Reference proteome</keyword>
<dbReference type="EMBL" id="JAUCBP010000002">
    <property type="protein sequence ID" value="MDM7859685.1"/>
    <property type="molecule type" value="Genomic_DNA"/>
</dbReference>
<dbReference type="InterPro" id="IPR042122">
    <property type="entry name" value="Ser_AcTrfase_N_sf"/>
</dbReference>
<dbReference type="Gene3D" id="1.10.3130.10">
    <property type="entry name" value="serine acetyltransferase, domain 1"/>
    <property type="match status" value="1"/>
</dbReference>
<dbReference type="InterPro" id="IPR005881">
    <property type="entry name" value="Ser_O-AcTrfase"/>
</dbReference>
<organism evidence="8 9">
    <name type="scientific">Alteromonas arenosi</name>
    <dbReference type="NCBI Taxonomy" id="3055817"/>
    <lineage>
        <taxon>Bacteria</taxon>
        <taxon>Pseudomonadati</taxon>
        <taxon>Pseudomonadota</taxon>
        <taxon>Gammaproteobacteria</taxon>
        <taxon>Alteromonadales</taxon>
        <taxon>Alteromonadaceae</taxon>
        <taxon>Alteromonas/Salinimonas group</taxon>
        <taxon>Alteromonas</taxon>
    </lineage>
</organism>
<evidence type="ECO:0000256" key="3">
    <source>
        <dbReference type="ARBA" id="ARBA00022605"/>
    </source>
</evidence>
<feature type="region of interest" description="Disordered" evidence="7">
    <location>
        <begin position="257"/>
        <end position="276"/>
    </location>
</feature>
<gene>
    <name evidence="8" type="primary">cysE</name>
    <name evidence="8" type="ORF">QTP81_03560</name>
</gene>
<evidence type="ECO:0000256" key="1">
    <source>
        <dbReference type="ARBA" id="ARBA00007274"/>
    </source>
</evidence>
<dbReference type="GO" id="GO:0009001">
    <property type="term" value="F:serine O-acetyltransferase activity"/>
    <property type="evidence" value="ECO:0007669"/>
    <property type="project" value="UniProtKB-EC"/>
</dbReference>